<evidence type="ECO:0000313" key="3">
    <source>
        <dbReference type="Proteomes" id="UP000215703"/>
    </source>
</evidence>
<protein>
    <submittedName>
        <fullName evidence="2">Uncharacterized protein</fullName>
    </submittedName>
</protein>
<dbReference type="Proteomes" id="UP000215703">
    <property type="component" value="Chromosome"/>
</dbReference>
<gene>
    <name evidence="2" type="ORF">CIT37_17980</name>
</gene>
<dbReference type="AlphaFoldDB" id="A0A2U8P808"/>
<proteinExistence type="predicted"/>
<dbReference type="EMBL" id="CP029425">
    <property type="protein sequence ID" value="AWL93828.1"/>
    <property type="molecule type" value="Genomic_DNA"/>
</dbReference>
<evidence type="ECO:0000313" key="2">
    <source>
        <dbReference type="EMBL" id="AWL93828.1"/>
    </source>
</evidence>
<sequence length="102" mass="10895">MASFAASLQGCGGHELAGFYPEDAEMTRKCEDFLCGRYPGEHRHGRACPAIHVLPGTRLDVDARDKPGHDDLSSAPRRAWPPPPRVAPSAPRSPRGPGGPCP</sequence>
<feature type="compositionally biased region" description="Basic and acidic residues" evidence="1">
    <location>
        <begin position="59"/>
        <end position="72"/>
    </location>
</feature>
<organism evidence="2 3">
    <name type="scientific">Bradyrhizobium ottawaense</name>
    <dbReference type="NCBI Taxonomy" id="931866"/>
    <lineage>
        <taxon>Bacteria</taxon>
        <taxon>Pseudomonadati</taxon>
        <taxon>Pseudomonadota</taxon>
        <taxon>Alphaproteobacteria</taxon>
        <taxon>Hyphomicrobiales</taxon>
        <taxon>Nitrobacteraceae</taxon>
        <taxon>Bradyrhizobium</taxon>
    </lineage>
</organism>
<reference evidence="2 3" key="1">
    <citation type="journal article" date="2014" name="Int. J. Syst. Evol. Microbiol.">
        <title>Bradyrhizobium ottawaense sp. nov., a symbiotic nitrogen fixing bacterium from root nodules of soybeans in Canada.</title>
        <authorList>
            <person name="Yu X."/>
            <person name="Cloutier S."/>
            <person name="Tambong J.T."/>
            <person name="Bromfield E.S."/>
        </authorList>
    </citation>
    <scope>NUCLEOTIDE SEQUENCE [LARGE SCALE GENOMIC DNA]</scope>
    <source>
        <strain evidence="2 3">OO99</strain>
    </source>
</reference>
<accession>A0A2U8P808</accession>
<name>A0A2U8P808_9BRAD</name>
<feature type="region of interest" description="Disordered" evidence="1">
    <location>
        <begin position="57"/>
        <end position="102"/>
    </location>
</feature>
<evidence type="ECO:0000256" key="1">
    <source>
        <dbReference type="SAM" id="MobiDB-lite"/>
    </source>
</evidence>
<reference evidence="2 3" key="2">
    <citation type="journal article" date="2017" name="Syst. Appl. Microbiol.">
        <title>Soybeans inoculated with root zone soils of Canadian native legumes harbour diverse and novel Bradyrhizobium spp. that possess agricultural potential.</title>
        <authorList>
            <person name="Bromfield E.S.P."/>
            <person name="Cloutier S."/>
            <person name="Tambong J.T."/>
            <person name="Tran Thi T.V."/>
        </authorList>
    </citation>
    <scope>NUCLEOTIDE SEQUENCE [LARGE SCALE GENOMIC DNA]</scope>
    <source>
        <strain evidence="2 3">OO99</strain>
    </source>
</reference>